<feature type="compositionally biased region" description="Basic and acidic residues" evidence="22">
    <location>
        <begin position="1"/>
        <end position="90"/>
    </location>
</feature>
<dbReference type="PANTHER" id="PTHR24058:SF103">
    <property type="entry name" value="SERINE_THREONINE-PROTEIN KINASE PRP4 HOMOLOG"/>
    <property type="match status" value="1"/>
</dbReference>
<dbReference type="InterPro" id="IPR000719">
    <property type="entry name" value="Prot_kinase_dom"/>
</dbReference>
<dbReference type="Pfam" id="PF00069">
    <property type="entry name" value="Pkinase"/>
    <property type="match status" value="1"/>
</dbReference>
<dbReference type="EMBL" id="JBJKTR010000005">
    <property type="protein sequence ID" value="KAL3367894.1"/>
    <property type="molecule type" value="Genomic_DNA"/>
</dbReference>
<comment type="subcellular location">
    <subcellularLocation>
        <location evidence="2">Chromosome</location>
    </subcellularLocation>
    <subcellularLocation>
        <location evidence="1">Nucleus</location>
    </subcellularLocation>
</comment>
<sequence>MENDRDRVREKDRERELAREKRRESDKEREREKARDRERDREREYERGREREREREREERERRTRDRESRGRSREADRDRNSDRYSRQQDDSLAYNRRNRHYETDIERERTSNHFKTETTKQHAVETESERSKRDKVEQEDYQEKVVFQLAEQEEEDELDRIKEESRRRRQAILEKYKIKNSQKEQVTQSGDVVEIHMEQSTQKPAARQNVVQESIDAKSNGADVEPTFSVGKSPLQGGHIGDVQASGAGGLGQGTPKSERSADMFCDDIFGESPAGIRKMGKGDGVAVERSGLHDNWDDPEGYYSYRFGEILDGRYEIVAAHGKGVFSTVVRAKDLKARPGDPEEVAIKMIRNNETMYKAGMEELVILKKLVGADPEDRRHCVRFISSFKYRNHLCLVFESLHMNLREVLKKFGRNIGLKLTAVRTYAKQLFIALKHLKNCGVLHCDIKPDNMLVNEAKNVLKLCDFGNAMFAGKNEITPYLVSRFYRAPEIILGLSYDHPMDIWSVGCCLFELYAGKVLFPGPTNNDMLRLHMELKGPFPKKMLRKGAFTEQHFDQDLNFLAIEEDPVTKKAIRKLIVNIKPKDISSIILGSPGEDPKMLAHFKDFMERIFVLDPEKRMTVSQALSHPFITGK</sequence>
<dbReference type="GO" id="GO:0005694">
    <property type="term" value="C:chromosome"/>
    <property type="evidence" value="ECO:0007669"/>
    <property type="project" value="UniProtKB-SubCell"/>
</dbReference>
<dbReference type="CDD" id="cd14135">
    <property type="entry name" value="STKc_PRP4"/>
    <property type="match status" value="1"/>
</dbReference>
<dbReference type="PROSITE" id="PS00108">
    <property type="entry name" value="PROTEIN_KINASE_ST"/>
    <property type="match status" value="1"/>
</dbReference>
<dbReference type="InterPro" id="IPR044092">
    <property type="entry name" value="STKc_PRP4"/>
</dbReference>
<keyword evidence="17" id="KW-0539">Nucleus</keyword>
<feature type="region of interest" description="Disordered" evidence="22">
    <location>
        <begin position="233"/>
        <end position="260"/>
    </location>
</feature>
<dbReference type="FunFam" id="1.10.510.10:FF:000078">
    <property type="entry name" value="Serine/threonine-protein kinase PRP4 homolog"/>
    <property type="match status" value="1"/>
</dbReference>
<accession>A0ABD2UGG3</accession>
<evidence type="ECO:0000256" key="12">
    <source>
        <dbReference type="ARBA" id="ARBA00022777"/>
    </source>
</evidence>
<gene>
    <name evidence="24" type="ORF">AABB24_008995</name>
</gene>
<evidence type="ECO:0000256" key="1">
    <source>
        <dbReference type="ARBA" id="ARBA00004123"/>
    </source>
</evidence>
<protein>
    <recommendedName>
        <fullName evidence="19">Serine/threonine-protein kinase PRP4 homolog</fullName>
        <ecNumber evidence="3">2.7.11.1</ecNumber>
    </recommendedName>
    <alternativeName>
        <fullName evidence="20">PRP4 pre-mRNA-processing factor 4 homolog</fullName>
    </alternativeName>
</protein>
<organism evidence="24 25">
    <name type="scientific">Solanum stoloniferum</name>
    <dbReference type="NCBI Taxonomy" id="62892"/>
    <lineage>
        <taxon>Eukaryota</taxon>
        <taxon>Viridiplantae</taxon>
        <taxon>Streptophyta</taxon>
        <taxon>Embryophyta</taxon>
        <taxon>Tracheophyta</taxon>
        <taxon>Spermatophyta</taxon>
        <taxon>Magnoliopsida</taxon>
        <taxon>eudicotyledons</taxon>
        <taxon>Gunneridae</taxon>
        <taxon>Pentapetalae</taxon>
        <taxon>asterids</taxon>
        <taxon>lamiids</taxon>
        <taxon>Solanales</taxon>
        <taxon>Solanaceae</taxon>
        <taxon>Solanoideae</taxon>
        <taxon>Solaneae</taxon>
        <taxon>Solanum</taxon>
    </lineage>
</organism>
<dbReference type="Gene3D" id="3.30.200.20">
    <property type="entry name" value="Phosphorylase Kinase, domain 1"/>
    <property type="match status" value="1"/>
</dbReference>
<feature type="compositionally biased region" description="Basic and acidic residues" evidence="22">
    <location>
        <begin position="101"/>
        <end position="141"/>
    </location>
</feature>
<keyword evidence="12" id="KW-0418">Kinase</keyword>
<keyword evidence="11" id="KW-0547">Nucleotide-binding</keyword>
<keyword evidence="4" id="KW-0158">Chromosome</keyword>
<dbReference type="SUPFAM" id="SSF56112">
    <property type="entry name" value="Protein kinase-like (PK-like)"/>
    <property type="match status" value="1"/>
</dbReference>
<evidence type="ECO:0000256" key="8">
    <source>
        <dbReference type="ARBA" id="ARBA00022664"/>
    </source>
</evidence>
<evidence type="ECO:0000256" key="9">
    <source>
        <dbReference type="ARBA" id="ARBA00022679"/>
    </source>
</evidence>
<keyword evidence="7" id="KW-0597">Phosphoprotein</keyword>
<comment type="subunit">
    <text evidence="21">Interacts with CLK1 C-terminus. Associates with the U5 snRNP and NCOR1 deacetylase complexes. Identified in the spliceosome C complex.</text>
</comment>
<feature type="domain" description="Protein kinase" evidence="23">
    <location>
        <begin position="317"/>
        <end position="632"/>
    </location>
</feature>
<evidence type="ECO:0000256" key="17">
    <source>
        <dbReference type="ARBA" id="ARBA00023242"/>
    </source>
</evidence>
<keyword evidence="15" id="KW-0007">Acetylation</keyword>
<evidence type="ECO:0000256" key="20">
    <source>
        <dbReference type="ARBA" id="ARBA00031858"/>
    </source>
</evidence>
<evidence type="ECO:0000313" key="24">
    <source>
        <dbReference type="EMBL" id="KAL3367894.1"/>
    </source>
</evidence>
<evidence type="ECO:0000256" key="10">
    <source>
        <dbReference type="ARBA" id="ARBA00022728"/>
    </source>
</evidence>
<dbReference type="GO" id="GO:0008380">
    <property type="term" value="P:RNA splicing"/>
    <property type="evidence" value="ECO:0007669"/>
    <property type="project" value="UniProtKB-KW"/>
</dbReference>
<dbReference type="AlphaFoldDB" id="A0ABD2UGG3"/>
<evidence type="ECO:0000256" key="19">
    <source>
        <dbReference type="ARBA" id="ARBA00023637"/>
    </source>
</evidence>
<dbReference type="Proteomes" id="UP001627284">
    <property type="component" value="Unassembled WGS sequence"/>
</dbReference>
<dbReference type="InterPro" id="IPR050494">
    <property type="entry name" value="Ser_Thr_dual-spec_kinase"/>
</dbReference>
<evidence type="ECO:0000256" key="15">
    <source>
        <dbReference type="ARBA" id="ARBA00022990"/>
    </source>
</evidence>
<keyword evidence="9" id="KW-0808">Transferase</keyword>
<reference evidence="24 25" key="1">
    <citation type="submission" date="2024-05" db="EMBL/GenBank/DDBJ databases">
        <title>De novo assembly of an allotetraploid wild potato.</title>
        <authorList>
            <person name="Hosaka A.J."/>
        </authorList>
    </citation>
    <scope>NUCLEOTIDE SEQUENCE [LARGE SCALE GENOMIC DNA]</scope>
    <source>
        <tissue evidence="24">Young leaves</tissue>
    </source>
</reference>
<keyword evidence="8" id="KW-0507">mRNA processing</keyword>
<evidence type="ECO:0000256" key="16">
    <source>
        <dbReference type="ARBA" id="ARBA00023187"/>
    </source>
</evidence>
<dbReference type="GO" id="GO:0005681">
    <property type="term" value="C:spliceosomal complex"/>
    <property type="evidence" value="ECO:0007669"/>
    <property type="project" value="UniProtKB-KW"/>
</dbReference>
<evidence type="ECO:0000256" key="21">
    <source>
        <dbReference type="ARBA" id="ARBA00046964"/>
    </source>
</evidence>
<comment type="caution">
    <text evidence="24">The sequence shown here is derived from an EMBL/GenBank/DDBJ whole genome shotgun (WGS) entry which is preliminary data.</text>
</comment>
<dbReference type="GO" id="GO:0005524">
    <property type="term" value="F:ATP binding"/>
    <property type="evidence" value="ECO:0007669"/>
    <property type="project" value="UniProtKB-KW"/>
</dbReference>
<evidence type="ECO:0000256" key="7">
    <source>
        <dbReference type="ARBA" id="ARBA00022553"/>
    </source>
</evidence>
<dbReference type="InterPro" id="IPR008271">
    <property type="entry name" value="Ser/Thr_kinase_AS"/>
</dbReference>
<evidence type="ECO:0000256" key="13">
    <source>
        <dbReference type="ARBA" id="ARBA00022840"/>
    </source>
</evidence>
<keyword evidence="5" id="KW-1017">Isopeptide bond</keyword>
<dbReference type="FunFam" id="3.30.200.20:FF:000123">
    <property type="entry name" value="serine/threonine-protein kinase PRP4 homolog"/>
    <property type="match status" value="1"/>
</dbReference>
<dbReference type="PANTHER" id="PTHR24058">
    <property type="entry name" value="DUAL SPECIFICITY PROTEIN KINASE"/>
    <property type="match status" value="1"/>
</dbReference>
<dbReference type="GO" id="GO:0006397">
    <property type="term" value="P:mRNA processing"/>
    <property type="evidence" value="ECO:0007669"/>
    <property type="project" value="UniProtKB-KW"/>
</dbReference>
<keyword evidence="16" id="KW-0508">mRNA splicing</keyword>
<keyword evidence="6" id="KW-0723">Serine/threonine-protein kinase</keyword>
<name>A0ABD2UGG3_9SOLN</name>
<evidence type="ECO:0000259" key="23">
    <source>
        <dbReference type="PROSITE" id="PS50011"/>
    </source>
</evidence>
<dbReference type="PROSITE" id="PS50011">
    <property type="entry name" value="PROTEIN_KINASE_DOM"/>
    <property type="match status" value="1"/>
</dbReference>
<dbReference type="SMART" id="SM00220">
    <property type="entry name" value="S_TKc"/>
    <property type="match status" value="1"/>
</dbReference>
<evidence type="ECO:0000256" key="6">
    <source>
        <dbReference type="ARBA" id="ARBA00022527"/>
    </source>
</evidence>
<dbReference type="InterPro" id="IPR011009">
    <property type="entry name" value="Kinase-like_dom_sf"/>
</dbReference>
<proteinExistence type="inferred from homology"/>
<keyword evidence="13" id="KW-0067">ATP-binding</keyword>
<evidence type="ECO:0000256" key="14">
    <source>
        <dbReference type="ARBA" id="ARBA00022843"/>
    </source>
</evidence>
<keyword evidence="10" id="KW-0747">Spliceosome</keyword>
<keyword evidence="25" id="KW-1185">Reference proteome</keyword>
<evidence type="ECO:0000313" key="25">
    <source>
        <dbReference type="Proteomes" id="UP001627284"/>
    </source>
</evidence>
<evidence type="ECO:0000256" key="5">
    <source>
        <dbReference type="ARBA" id="ARBA00022499"/>
    </source>
</evidence>
<feature type="region of interest" description="Disordered" evidence="22">
    <location>
        <begin position="1"/>
        <end position="141"/>
    </location>
</feature>
<dbReference type="Gene3D" id="1.10.510.10">
    <property type="entry name" value="Transferase(Phosphotransferase) domain 1"/>
    <property type="match status" value="1"/>
</dbReference>
<dbReference type="EC" id="2.7.11.1" evidence="3"/>
<comment type="similarity">
    <text evidence="18">Belongs to the protein kinase superfamily. CMGC Ser/Thr protein kinase family.</text>
</comment>
<evidence type="ECO:0000256" key="18">
    <source>
        <dbReference type="ARBA" id="ARBA00023596"/>
    </source>
</evidence>
<evidence type="ECO:0000256" key="3">
    <source>
        <dbReference type="ARBA" id="ARBA00012513"/>
    </source>
</evidence>
<evidence type="ECO:0000256" key="11">
    <source>
        <dbReference type="ARBA" id="ARBA00022741"/>
    </source>
</evidence>
<evidence type="ECO:0000256" key="4">
    <source>
        <dbReference type="ARBA" id="ARBA00022454"/>
    </source>
</evidence>
<keyword evidence="14" id="KW-0832">Ubl conjugation</keyword>
<evidence type="ECO:0000256" key="22">
    <source>
        <dbReference type="SAM" id="MobiDB-lite"/>
    </source>
</evidence>
<evidence type="ECO:0000256" key="2">
    <source>
        <dbReference type="ARBA" id="ARBA00004286"/>
    </source>
</evidence>
<dbReference type="GO" id="GO:0004674">
    <property type="term" value="F:protein serine/threonine kinase activity"/>
    <property type="evidence" value="ECO:0007669"/>
    <property type="project" value="UniProtKB-KW"/>
</dbReference>